<keyword evidence="2" id="KW-0547">Nucleotide-binding</keyword>
<dbReference type="GO" id="GO:0005525">
    <property type="term" value="F:GTP binding"/>
    <property type="evidence" value="ECO:0007669"/>
    <property type="project" value="UniProtKB-KW"/>
</dbReference>
<proteinExistence type="predicted"/>
<feature type="domain" description="Dynamin N-terminal" evidence="7">
    <location>
        <begin position="179"/>
        <end position="376"/>
    </location>
</feature>
<feature type="coiled-coil region" evidence="6">
    <location>
        <begin position="494"/>
        <end position="521"/>
    </location>
</feature>
<dbReference type="SUPFAM" id="SSF52540">
    <property type="entry name" value="P-loop containing nucleoside triphosphate hydrolases"/>
    <property type="match status" value="1"/>
</dbReference>
<dbReference type="InterPro" id="IPR027417">
    <property type="entry name" value="P-loop_NTPase"/>
</dbReference>
<dbReference type="InterPro" id="IPR027094">
    <property type="entry name" value="Mitofusin_fam"/>
</dbReference>
<dbReference type="PANTHER" id="PTHR10465">
    <property type="entry name" value="TRANSMEMBRANE GTPASE FZO1"/>
    <property type="match status" value="1"/>
</dbReference>
<dbReference type="InterPro" id="IPR045063">
    <property type="entry name" value="Dynamin_N"/>
</dbReference>
<dbReference type="Gene3D" id="3.40.50.300">
    <property type="entry name" value="P-loop containing nucleotide triphosphate hydrolases"/>
    <property type="match status" value="1"/>
</dbReference>
<evidence type="ECO:0000256" key="6">
    <source>
        <dbReference type="SAM" id="Coils"/>
    </source>
</evidence>
<evidence type="ECO:0000256" key="4">
    <source>
        <dbReference type="ARBA" id="ARBA00023134"/>
    </source>
</evidence>
<comment type="subcellular location">
    <subcellularLocation>
        <location evidence="1">Membrane</location>
    </subcellularLocation>
</comment>
<name>A0A1W1EFC5_9ZZZZ</name>
<sequence>MALINDYFLLYHGIHFKELKDQNIKVSNGDEEQIKLFSLLLMISRKKFDKFYALEHFKLLCESIYETSVKDLDQLHSLQYSIIKELLRENSSKNFQLLQDNFNYLNSENILCDENYKKLISLFKYKEIKEKKHSIVETNFSFIDEKNRVFKNIELLEDFISKESLGEVKTFIEEQKFSVGITGVMNAGKSTMVNALMGESVLGTSVVPETANLTILQYSKESQARVFYWNSHEWDNIVKSADKLDSMKDFVLETNSAFENNLKEYVQEDSRVDEIDVNKLSEYTSAEHSEKRCNLVKYVELKTDLAYLKDGVEIVDTPGLDDPVIQREEITKEYIGRCDMLLHLMNVSQSATQKDVEFIIDALLYQNISKLLIVITRSDTVSKKELDEVIAYTKHSIQNELKVQNKSNKLDYILDTISFIPISGQMGLLCKTDESKAKSLGYTLENTGITELETYLDDNLFGPTSEKSLLLIHSANSKLLNYIENQVSVYEYELELFSKSEDELKEKIENFKVEKSAIEKKIVTINEDIAFIKENTNAHIVFLEHFLMSEFYALQTVVRERVVSDVRYSFEKSKKIPEASRTKVIIQTAIKDGIIDIVRDYKYKLSKKLEEIYEQVEEKYRNFSFKVDEHFNVKEFFSTAFDSGFLTHNNEVLIQGILEAVKNSKAKDITALNNNINTIIKDEFAVIEKDITSKLNSITTNFIEEFLLLLNRPNVMMKDKIEFEEKTLESHLHKDKNMQNDSAIEIHKKLTKLLEIQDDIKGLKYV</sequence>
<dbReference type="PANTHER" id="PTHR10465:SF0">
    <property type="entry name" value="SARCALUMENIN"/>
    <property type="match status" value="1"/>
</dbReference>
<evidence type="ECO:0000256" key="3">
    <source>
        <dbReference type="ARBA" id="ARBA00022801"/>
    </source>
</evidence>
<gene>
    <name evidence="8" type="ORF">MNB_SV-5-1440</name>
</gene>
<dbReference type="GO" id="GO:0003924">
    <property type="term" value="F:GTPase activity"/>
    <property type="evidence" value="ECO:0007669"/>
    <property type="project" value="InterPro"/>
</dbReference>
<dbReference type="GO" id="GO:0016020">
    <property type="term" value="C:membrane"/>
    <property type="evidence" value="ECO:0007669"/>
    <property type="project" value="UniProtKB-SubCell"/>
</dbReference>
<evidence type="ECO:0000256" key="1">
    <source>
        <dbReference type="ARBA" id="ARBA00004370"/>
    </source>
</evidence>
<keyword evidence="6" id="KW-0175">Coiled coil</keyword>
<dbReference type="EMBL" id="FPKX01000060">
    <property type="protein sequence ID" value="SFZ98767.1"/>
    <property type="molecule type" value="Genomic_DNA"/>
</dbReference>
<evidence type="ECO:0000313" key="8">
    <source>
        <dbReference type="EMBL" id="SFZ98767.1"/>
    </source>
</evidence>
<dbReference type="AlphaFoldDB" id="A0A1W1EFC5"/>
<dbReference type="Pfam" id="PF00350">
    <property type="entry name" value="Dynamin_N"/>
    <property type="match status" value="1"/>
</dbReference>
<keyword evidence="5" id="KW-0472">Membrane</keyword>
<evidence type="ECO:0000256" key="5">
    <source>
        <dbReference type="ARBA" id="ARBA00023136"/>
    </source>
</evidence>
<organism evidence="8">
    <name type="scientific">hydrothermal vent metagenome</name>
    <dbReference type="NCBI Taxonomy" id="652676"/>
    <lineage>
        <taxon>unclassified sequences</taxon>
        <taxon>metagenomes</taxon>
        <taxon>ecological metagenomes</taxon>
    </lineage>
</organism>
<accession>A0A1W1EFC5</accession>
<keyword evidence="3" id="KW-0378">Hydrolase</keyword>
<protein>
    <submittedName>
        <fullName evidence="8">Putative ATP /GTP binding protein</fullName>
    </submittedName>
</protein>
<evidence type="ECO:0000256" key="2">
    <source>
        <dbReference type="ARBA" id="ARBA00022741"/>
    </source>
</evidence>
<evidence type="ECO:0000259" key="7">
    <source>
        <dbReference type="Pfam" id="PF00350"/>
    </source>
</evidence>
<keyword evidence="4" id="KW-0342">GTP-binding</keyword>
<dbReference type="CDD" id="cd09912">
    <property type="entry name" value="DLP_2"/>
    <property type="match status" value="1"/>
</dbReference>
<reference evidence="8" key="1">
    <citation type="submission" date="2016-10" db="EMBL/GenBank/DDBJ databases">
        <authorList>
            <person name="de Groot N.N."/>
        </authorList>
    </citation>
    <scope>NUCLEOTIDE SEQUENCE</scope>
</reference>